<protein>
    <submittedName>
        <fullName evidence="1">Uncharacterized protein</fullName>
    </submittedName>
</protein>
<dbReference type="Proteomes" id="UP000003340">
    <property type="component" value="Unassembled WGS sequence"/>
</dbReference>
<comment type="caution">
    <text evidence="1">The sequence shown here is derived from an EMBL/GenBank/DDBJ whole genome shotgun (WGS) entry which is preliminary data.</text>
</comment>
<gene>
    <name evidence="1" type="ORF">CLOSTMETH_00563</name>
</gene>
<organism evidence="1 2">
    <name type="scientific">[Clostridium] methylpentosum DSM 5476</name>
    <dbReference type="NCBI Taxonomy" id="537013"/>
    <lineage>
        <taxon>Bacteria</taxon>
        <taxon>Bacillati</taxon>
        <taxon>Bacillota</taxon>
        <taxon>Clostridia</taxon>
        <taxon>Eubacteriales</taxon>
        <taxon>Oscillospiraceae</taxon>
        <taxon>Oscillospiraceae incertae sedis</taxon>
    </lineage>
</organism>
<dbReference type="AlphaFoldDB" id="C0E9R2"/>
<dbReference type="STRING" id="537013.CLOSTMETH_00563"/>
<accession>C0E9R2</accession>
<reference evidence="1 2" key="1">
    <citation type="submission" date="2009-01" db="EMBL/GenBank/DDBJ databases">
        <authorList>
            <person name="Fulton L."/>
            <person name="Clifton S."/>
            <person name="Fulton B."/>
            <person name="Xu J."/>
            <person name="Minx P."/>
            <person name="Pepin K.H."/>
            <person name="Johnson M."/>
            <person name="Bhonagiri V."/>
            <person name="Nash W.E."/>
            <person name="Mardis E.R."/>
            <person name="Wilson R.K."/>
        </authorList>
    </citation>
    <scope>NUCLEOTIDE SEQUENCE [LARGE SCALE GENOMIC DNA]</scope>
    <source>
        <strain evidence="1 2">DSM 5476</strain>
    </source>
</reference>
<evidence type="ECO:0000313" key="2">
    <source>
        <dbReference type="Proteomes" id="UP000003340"/>
    </source>
</evidence>
<dbReference type="EMBL" id="ACEC01000021">
    <property type="protein sequence ID" value="EEG31827.1"/>
    <property type="molecule type" value="Genomic_DNA"/>
</dbReference>
<name>C0E9R2_9FIRM</name>
<keyword evidence="2" id="KW-1185">Reference proteome</keyword>
<dbReference type="HOGENOM" id="CLU_3006127_0_0_9"/>
<reference evidence="1 2" key="2">
    <citation type="submission" date="2009-02" db="EMBL/GenBank/DDBJ databases">
        <title>Draft genome sequence of Clostridium methylpentosum (DSM 5476).</title>
        <authorList>
            <person name="Sudarsanam P."/>
            <person name="Ley R."/>
            <person name="Guruge J."/>
            <person name="Turnbaugh P.J."/>
            <person name="Mahowald M."/>
            <person name="Liep D."/>
            <person name="Gordon J."/>
        </authorList>
    </citation>
    <scope>NUCLEOTIDE SEQUENCE [LARGE SCALE GENOMIC DNA]</scope>
    <source>
        <strain evidence="1 2">DSM 5476</strain>
    </source>
</reference>
<proteinExistence type="predicted"/>
<sequence>MLLILSPICFSDNPILAFCNDFVQQRQESQIPLLWFLSCYSGEAVPTHCESEAVVF</sequence>
<evidence type="ECO:0000313" key="1">
    <source>
        <dbReference type="EMBL" id="EEG31827.1"/>
    </source>
</evidence>